<organism evidence="2">
    <name type="scientific">human gut metagenome</name>
    <dbReference type="NCBI Taxonomy" id="408170"/>
    <lineage>
        <taxon>unclassified sequences</taxon>
        <taxon>metagenomes</taxon>
        <taxon>organismal metagenomes</taxon>
    </lineage>
</organism>
<gene>
    <name evidence="2" type="ORF">OBE_05760</name>
</gene>
<proteinExistence type="predicted"/>
<name>K1TAU1_9ZZZZ</name>
<evidence type="ECO:0000256" key="1">
    <source>
        <dbReference type="SAM" id="Phobius"/>
    </source>
</evidence>
<feature type="transmembrane region" description="Helical" evidence="1">
    <location>
        <begin position="27"/>
        <end position="46"/>
    </location>
</feature>
<dbReference type="EMBL" id="AJWZ01003957">
    <property type="protein sequence ID" value="EKC66793.1"/>
    <property type="molecule type" value="Genomic_DNA"/>
</dbReference>
<keyword evidence="1" id="KW-0812">Transmembrane</keyword>
<keyword evidence="1" id="KW-1133">Transmembrane helix</keyword>
<accession>K1TAU1</accession>
<sequence>GWDRRGILTGEVELNSELTFYTRYGDYLGRISELLMGLCILYYIAYRIKKKNHLVK</sequence>
<reference evidence="2" key="1">
    <citation type="journal article" date="2013" name="Environ. Microbiol.">
        <title>Microbiota from the distal guts of lean and obese adolescents exhibit partial functional redundancy besides clear differences in community structure.</title>
        <authorList>
            <person name="Ferrer M."/>
            <person name="Ruiz A."/>
            <person name="Lanza F."/>
            <person name="Haange S.B."/>
            <person name="Oberbach A."/>
            <person name="Till H."/>
            <person name="Bargiela R."/>
            <person name="Campoy C."/>
            <person name="Segura M.T."/>
            <person name="Richter M."/>
            <person name="von Bergen M."/>
            <person name="Seifert J."/>
            <person name="Suarez A."/>
        </authorList>
    </citation>
    <scope>NUCLEOTIDE SEQUENCE</scope>
</reference>
<keyword evidence="2" id="KW-0012">Acyltransferase</keyword>
<keyword evidence="1" id="KW-0472">Membrane</keyword>
<dbReference type="AlphaFoldDB" id="K1TAU1"/>
<comment type="caution">
    <text evidence="2">The sequence shown here is derived from an EMBL/GenBank/DDBJ whole genome shotgun (WGS) entry which is preliminary data.</text>
</comment>
<protein>
    <submittedName>
        <fullName evidence="2">Apolipoprotein N-acyltransferase</fullName>
    </submittedName>
</protein>
<keyword evidence="2" id="KW-0808">Transferase</keyword>
<keyword evidence="2" id="KW-0449">Lipoprotein</keyword>
<evidence type="ECO:0000313" key="2">
    <source>
        <dbReference type="EMBL" id="EKC66793.1"/>
    </source>
</evidence>
<dbReference type="GO" id="GO:0016746">
    <property type="term" value="F:acyltransferase activity"/>
    <property type="evidence" value="ECO:0007669"/>
    <property type="project" value="UniProtKB-KW"/>
</dbReference>
<feature type="non-terminal residue" evidence="2">
    <location>
        <position position="1"/>
    </location>
</feature>